<feature type="short sequence motif" description="'KMSKS' region" evidence="9">
    <location>
        <begin position="650"/>
        <end position="654"/>
    </location>
</feature>
<evidence type="ECO:0000313" key="16">
    <source>
        <dbReference type="EMBL" id="VFJ57365.1"/>
    </source>
</evidence>
<sequence>MTVRPKFESETPHPRFDYPSRLARASGRLHCRGKPLEDRARQERSQPGRSSRNPWHTPQYQPNFNGKPHMKDRYSPQQIEAAIQQQWEESGTFRATEDPDREKFYCLSMFPYPSGRLHMGHVRNYTIGDVIARYQRMSGKNVLQPMGWDAFGLPAENAAMANRVPPAAWTYQNIDYMRAQLKRLGFGYDWQRELATCRPEYYRWEQWLFTRLLAKGLVYKKSAEVNWDPVDKTVLANEQVVDGRGWRSGAIVERREIPQWFLRITAYAEELLAEIDRLDGWPEAVRTMQRNWIGRSQGVEFALEIPGKETPIRVYTTRPDTIMGVTFVAVSAGHPLACRAAEDNPDIAEFLSECQRTDTSEAALETMEKRGMPLGISAIHPITGGKVPVWVANFVLQGYGTGAIMSVPAHDQRDYDFAKKYGLPIVPVVFPKNGEESDTQDWDFGQSAFVEKGVLKNSGEFSDLGSEAAFDRIAQWLEERGKGERKTNYRLRDWGISRQRYWGAPIPVINCPNCEAVPVPDQDLPVQLPEDVQLGDGGSPLKSDPAFYETTCPICGTKAQRETDTFDTFMESSWYYARYACPDQDQAMLDEKANYWLPVDQYIGGIEHAILHLLYARFFHKLLRDAGFVTSDEPFANLLTQGMVLKDGAKMSKSKGNTVDPEQLIEKYGADTVRLFIMFAAPPDQALEWSDSAVEGASRFLRRLWRLVASHVEGNCRVDKAARPHPPGLVANHVESGDPSGHPGRECRDPGAATNDAEKELRRRIHETIVKVSDDIGRRYTFNTAIAAVMELVNELGRWQESQSPSESKKSSDKGSTSDQAAQRTLLQEGLETIVLLLSPIVPHITAVLWRELGHAEPLIDAPWPKADPDALRRDEITLVVQVKGKLRGQVTVAADASREEIEQAALGNENVQKFMEGKPVRKVIVVPGKLVNVVV</sequence>
<evidence type="ECO:0000256" key="7">
    <source>
        <dbReference type="ARBA" id="ARBA00023146"/>
    </source>
</evidence>
<feature type="domain" description="Aminoacyl-tRNA synthetase class Ia" evidence="12">
    <location>
        <begin position="491"/>
        <end position="689"/>
    </location>
</feature>
<feature type="region of interest" description="Disordered" evidence="11">
    <location>
        <begin position="799"/>
        <end position="821"/>
    </location>
</feature>
<comment type="similarity">
    <text evidence="1 9 10">Belongs to the class-I aminoacyl-tRNA synthetase family.</text>
</comment>
<dbReference type="PANTHER" id="PTHR43740:SF2">
    <property type="entry name" value="LEUCINE--TRNA LIGASE, MITOCHONDRIAL"/>
    <property type="match status" value="1"/>
</dbReference>
<dbReference type="SUPFAM" id="SSF52374">
    <property type="entry name" value="Nucleotidylyl transferase"/>
    <property type="match status" value="1"/>
</dbReference>
<dbReference type="Gene3D" id="3.90.740.10">
    <property type="entry name" value="Valyl/Leucyl/Isoleucyl-tRNA synthetase, editing domain"/>
    <property type="match status" value="1"/>
</dbReference>
<dbReference type="FunFam" id="3.90.740.10:FF:000012">
    <property type="entry name" value="Leucine--tRNA ligase"/>
    <property type="match status" value="1"/>
</dbReference>
<evidence type="ECO:0000259" key="15">
    <source>
        <dbReference type="Pfam" id="PF13603"/>
    </source>
</evidence>
<dbReference type="CDD" id="cd07958">
    <property type="entry name" value="Anticodon_Ia_Leu_BEm"/>
    <property type="match status" value="1"/>
</dbReference>
<dbReference type="NCBIfam" id="TIGR00396">
    <property type="entry name" value="leuS_bact"/>
    <property type="match status" value="1"/>
</dbReference>
<evidence type="ECO:0000259" key="13">
    <source>
        <dbReference type="Pfam" id="PF08264"/>
    </source>
</evidence>
<keyword evidence="2 9" id="KW-0963">Cytoplasm</keyword>
<dbReference type="GO" id="GO:0004823">
    <property type="term" value="F:leucine-tRNA ligase activity"/>
    <property type="evidence" value="ECO:0007669"/>
    <property type="project" value="UniProtKB-UniRule"/>
</dbReference>
<feature type="compositionally biased region" description="Polar residues" evidence="11">
    <location>
        <begin position="47"/>
        <end position="64"/>
    </location>
</feature>
<dbReference type="Pfam" id="PF13603">
    <property type="entry name" value="tRNA-synt_1_2"/>
    <property type="match status" value="1"/>
</dbReference>
<dbReference type="InterPro" id="IPR014729">
    <property type="entry name" value="Rossmann-like_a/b/a_fold"/>
</dbReference>
<evidence type="ECO:0000256" key="8">
    <source>
        <dbReference type="ARBA" id="ARBA00047469"/>
    </source>
</evidence>
<dbReference type="InterPro" id="IPR009008">
    <property type="entry name" value="Val/Leu/Ile-tRNA-synth_edit"/>
</dbReference>
<comment type="catalytic activity">
    <reaction evidence="8 9">
        <text>tRNA(Leu) + L-leucine + ATP = L-leucyl-tRNA(Leu) + AMP + diphosphate</text>
        <dbReference type="Rhea" id="RHEA:11688"/>
        <dbReference type="Rhea" id="RHEA-COMP:9613"/>
        <dbReference type="Rhea" id="RHEA-COMP:9622"/>
        <dbReference type="ChEBI" id="CHEBI:30616"/>
        <dbReference type="ChEBI" id="CHEBI:33019"/>
        <dbReference type="ChEBI" id="CHEBI:57427"/>
        <dbReference type="ChEBI" id="CHEBI:78442"/>
        <dbReference type="ChEBI" id="CHEBI:78494"/>
        <dbReference type="ChEBI" id="CHEBI:456215"/>
        <dbReference type="EC" id="6.1.1.4"/>
    </reaction>
</comment>
<evidence type="ECO:0000259" key="14">
    <source>
        <dbReference type="Pfam" id="PF09334"/>
    </source>
</evidence>
<dbReference type="GO" id="GO:0002161">
    <property type="term" value="F:aminoacyl-tRNA deacylase activity"/>
    <property type="evidence" value="ECO:0007669"/>
    <property type="project" value="InterPro"/>
</dbReference>
<dbReference type="FunFam" id="3.40.50.620:FF:000003">
    <property type="entry name" value="Leucine--tRNA ligase"/>
    <property type="match status" value="1"/>
</dbReference>
<accession>A0A450STW7</accession>
<feature type="domain" description="Leucyl-tRNA synthetase editing" evidence="15">
    <location>
        <begin position="290"/>
        <end position="478"/>
    </location>
</feature>
<dbReference type="PROSITE" id="PS00178">
    <property type="entry name" value="AA_TRNA_LIGASE_I"/>
    <property type="match status" value="1"/>
</dbReference>
<dbReference type="PRINTS" id="PR00985">
    <property type="entry name" value="TRNASYNTHLEU"/>
</dbReference>
<feature type="binding site" evidence="9">
    <location>
        <position position="653"/>
    </location>
    <ligand>
        <name>ATP</name>
        <dbReference type="ChEBI" id="CHEBI:30616"/>
    </ligand>
</feature>
<dbReference type="HAMAP" id="MF_00049_B">
    <property type="entry name" value="Leu_tRNA_synth_B"/>
    <property type="match status" value="1"/>
</dbReference>
<keyword evidence="7 9" id="KW-0030">Aminoacyl-tRNA synthetase</keyword>
<dbReference type="FunFam" id="1.10.730.10:FF:000003">
    <property type="entry name" value="Leucine--tRNA ligase"/>
    <property type="match status" value="1"/>
</dbReference>
<evidence type="ECO:0000256" key="9">
    <source>
        <dbReference type="HAMAP-Rule" id="MF_00049"/>
    </source>
</evidence>
<dbReference type="InterPro" id="IPR002302">
    <property type="entry name" value="Leu-tRNA-ligase"/>
</dbReference>
<evidence type="ECO:0000256" key="2">
    <source>
        <dbReference type="ARBA" id="ARBA00022490"/>
    </source>
</evidence>
<evidence type="ECO:0000259" key="12">
    <source>
        <dbReference type="Pfam" id="PF00133"/>
    </source>
</evidence>
<dbReference type="InterPro" id="IPR025709">
    <property type="entry name" value="Leu_tRNA-synth_edit"/>
</dbReference>
<comment type="subcellular location">
    <subcellularLocation>
        <location evidence="9">Cytoplasm</location>
    </subcellularLocation>
</comment>
<dbReference type="InterPro" id="IPR009080">
    <property type="entry name" value="tRNAsynth_Ia_anticodon-bd"/>
</dbReference>
<evidence type="ECO:0000256" key="6">
    <source>
        <dbReference type="ARBA" id="ARBA00022917"/>
    </source>
</evidence>
<dbReference type="GO" id="GO:0005829">
    <property type="term" value="C:cytosol"/>
    <property type="evidence" value="ECO:0007669"/>
    <property type="project" value="TreeGrafter"/>
</dbReference>
<keyword evidence="6 9" id="KW-0648">Protein biosynthesis</keyword>
<dbReference type="Pfam" id="PF08264">
    <property type="entry name" value="Anticodon_1"/>
    <property type="match status" value="1"/>
</dbReference>
<dbReference type="SUPFAM" id="SSF50677">
    <property type="entry name" value="ValRS/IleRS/LeuRS editing domain"/>
    <property type="match status" value="1"/>
</dbReference>
<dbReference type="GO" id="GO:0005524">
    <property type="term" value="F:ATP binding"/>
    <property type="evidence" value="ECO:0007669"/>
    <property type="project" value="UniProtKB-UniRule"/>
</dbReference>
<evidence type="ECO:0000256" key="11">
    <source>
        <dbReference type="SAM" id="MobiDB-lite"/>
    </source>
</evidence>
<feature type="short sequence motif" description="'HIGH' region" evidence="9">
    <location>
        <begin position="111"/>
        <end position="121"/>
    </location>
</feature>
<dbReference type="Gene3D" id="1.10.730.10">
    <property type="entry name" value="Isoleucyl-tRNA Synthetase, Domain 1"/>
    <property type="match status" value="1"/>
</dbReference>
<evidence type="ECO:0000256" key="10">
    <source>
        <dbReference type="RuleBase" id="RU363035"/>
    </source>
</evidence>
<dbReference type="EC" id="6.1.1.4" evidence="9"/>
<dbReference type="AlphaFoldDB" id="A0A450STW7"/>
<dbReference type="PANTHER" id="PTHR43740">
    <property type="entry name" value="LEUCYL-TRNA SYNTHETASE"/>
    <property type="match status" value="1"/>
</dbReference>
<dbReference type="EMBL" id="CAADEW010000070">
    <property type="protein sequence ID" value="VFJ57365.1"/>
    <property type="molecule type" value="Genomic_DNA"/>
</dbReference>
<evidence type="ECO:0000256" key="3">
    <source>
        <dbReference type="ARBA" id="ARBA00022598"/>
    </source>
</evidence>
<organism evidence="16">
    <name type="scientific">Candidatus Kentrum sp. FW</name>
    <dbReference type="NCBI Taxonomy" id="2126338"/>
    <lineage>
        <taxon>Bacteria</taxon>
        <taxon>Pseudomonadati</taxon>
        <taxon>Pseudomonadota</taxon>
        <taxon>Gammaproteobacteria</taxon>
        <taxon>Candidatus Kentrum</taxon>
    </lineage>
</organism>
<feature type="domain" description="Methionyl/Leucyl tRNA synthetase" evidence="14">
    <location>
        <begin position="108"/>
        <end position="240"/>
    </location>
</feature>
<dbReference type="Gene3D" id="3.40.50.620">
    <property type="entry name" value="HUPs"/>
    <property type="match status" value="2"/>
</dbReference>
<dbReference type="FunFam" id="3.40.50.620:FF:000124">
    <property type="entry name" value="Leucine--tRNA ligase"/>
    <property type="match status" value="1"/>
</dbReference>
<keyword evidence="5 9" id="KW-0067">ATP-binding</keyword>
<dbReference type="InterPro" id="IPR015413">
    <property type="entry name" value="Methionyl/Leucyl_tRNA_Synth"/>
</dbReference>
<feature type="compositionally biased region" description="Basic and acidic residues" evidence="11">
    <location>
        <begin position="34"/>
        <end position="46"/>
    </location>
</feature>
<dbReference type="Pfam" id="PF00133">
    <property type="entry name" value="tRNA-synt_1"/>
    <property type="match status" value="1"/>
</dbReference>
<evidence type="ECO:0000256" key="4">
    <source>
        <dbReference type="ARBA" id="ARBA00022741"/>
    </source>
</evidence>
<dbReference type="GO" id="GO:0006429">
    <property type="term" value="P:leucyl-tRNA aminoacylation"/>
    <property type="evidence" value="ECO:0007669"/>
    <property type="project" value="UniProtKB-UniRule"/>
</dbReference>
<dbReference type="InterPro" id="IPR002300">
    <property type="entry name" value="aa-tRNA-synth_Ia"/>
</dbReference>
<name>A0A450STW7_9GAMM</name>
<feature type="compositionally biased region" description="Basic and acidic residues" evidence="11">
    <location>
        <begin position="1"/>
        <end position="18"/>
    </location>
</feature>
<gene>
    <name evidence="9" type="primary">leuS</name>
    <name evidence="16" type="ORF">BECKFW1821A_GA0114235_107012</name>
</gene>
<evidence type="ECO:0000256" key="1">
    <source>
        <dbReference type="ARBA" id="ARBA00005594"/>
    </source>
</evidence>
<proteinExistence type="inferred from homology"/>
<feature type="region of interest" description="Disordered" evidence="11">
    <location>
        <begin position="719"/>
        <end position="757"/>
    </location>
</feature>
<dbReference type="Gene3D" id="3.10.20.590">
    <property type="match status" value="1"/>
</dbReference>
<keyword evidence="3 9" id="KW-0436">Ligase</keyword>
<keyword evidence="4 9" id="KW-0547">Nucleotide-binding</keyword>
<protein>
    <recommendedName>
        <fullName evidence="9">Leucine--tRNA ligase</fullName>
        <ecNumber evidence="9">6.1.1.4</ecNumber>
    </recommendedName>
    <alternativeName>
        <fullName evidence="9">Leucyl-tRNA synthetase</fullName>
        <shortName evidence="9">LeuRS</shortName>
    </alternativeName>
</protein>
<feature type="region of interest" description="Disordered" evidence="11">
    <location>
        <begin position="1"/>
        <end position="74"/>
    </location>
</feature>
<reference evidence="16" key="1">
    <citation type="submission" date="2019-02" db="EMBL/GenBank/DDBJ databases">
        <authorList>
            <person name="Gruber-Vodicka R. H."/>
            <person name="Seah K. B. B."/>
        </authorList>
    </citation>
    <scope>NUCLEOTIDE SEQUENCE</scope>
    <source>
        <strain evidence="16">BECK_BZ15</strain>
    </source>
</reference>
<dbReference type="InterPro" id="IPR001412">
    <property type="entry name" value="aa-tRNA-synth_I_CS"/>
</dbReference>
<evidence type="ECO:0000256" key="5">
    <source>
        <dbReference type="ARBA" id="ARBA00022840"/>
    </source>
</evidence>
<dbReference type="FunFam" id="3.10.20.590:FF:000001">
    <property type="entry name" value="Leucine--tRNA ligase"/>
    <property type="match status" value="1"/>
</dbReference>
<feature type="domain" description="Methionyl/Valyl/Leucyl/Isoleucyl-tRNA synthetase anticodon-binding" evidence="13">
    <location>
        <begin position="759"/>
        <end position="898"/>
    </location>
</feature>
<dbReference type="CDD" id="cd00812">
    <property type="entry name" value="LeuRS_core"/>
    <property type="match status" value="1"/>
</dbReference>
<dbReference type="SUPFAM" id="SSF47323">
    <property type="entry name" value="Anticodon-binding domain of a subclass of class I aminoacyl-tRNA synthetases"/>
    <property type="match status" value="1"/>
</dbReference>
<dbReference type="Pfam" id="PF09334">
    <property type="entry name" value="tRNA-synt_1g"/>
    <property type="match status" value="1"/>
</dbReference>
<dbReference type="InterPro" id="IPR013155">
    <property type="entry name" value="M/V/L/I-tRNA-synth_anticd-bd"/>
</dbReference>